<evidence type="ECO:0000256" key="2">
    <source>
        <dbReference type="SAM" id="Phobius"/>
    </source>
</evidence>
<accession>A0A5K1AIK1</accession>
<dbReference type="EMBL" id="LR721780">
    <property type="protein sequence ID" value="VVW01758.1"/>
    <property type="molecule type" value="Genomic_DNA"/>
</dbReference>
<protein>
    <submittedName>
        <fullName evidence="3">Uncharacterized protein</fullName>
    </submittedName>
</protein>
<dbReference type="GO" id="GO:0009535">
    <property type="term" value="C:chloroplast thylakoid membrane"/>
    <property type="evidence" value="ECO:0007669"/>
    <property type="project" value="TreeGrafter"/>
</dbReference>
<feature type="compositionally biased region" description="Basic residues" evidence="1">
    <location>
        <begin position="52"/>
        <end position="71"/>
    </location>
</feature>
<dbReference type="AlphaFoldDB" id="A0A5K1AIK1"/>
<feature type="compositionally biased region" description="Basic residues" evidence="1">
    <location>
        <begin position="8"/>
        <end position="21"/>
    </location>
</feature>
<keyword evidence="2" id="KW-1133">Transmembrane helix</keyword>
<reference evidence="3" key="1">
    <citation type="submission" date="2019-09" db="EMBL/GenBank/DDBJ databases">
        <authorList>
            <person name="Zhang L."/>
        </authorList>
    </citation>
    <scope>NUCLEOTIDE SEQUENCE</scope>
</reference>
<evidence type="ECO:0000313" key="3">
    <source>
        <dbReference type="EMBL" id="VVW01758.1"/>
    </source>
</evidence>
<keyword evidence="2" id="KW-0812">Transmembrane</keyword>
<evidence type="ECO:0000256" key="1">
    <source>
        <dbReference type="SAM" id="MobiDB-lite"/>
    </source>
</evidence>
<feature type="transmembrane region" description="Helical" evidence="2">
    <location>
        <begin position="115"/>
        <end position="140"/>
    </location>
</feature>
<name>A0A5K1AIK1_9MAGN</name>
<keyword evidence="2" id="KW-0472">Membrane</keyword>
<dbReference type="Gramene" id="NC2G0265040.1">
    <property type="protein sequence ID" value="NC2G0265040.1:cds"/>
    <property type="gene ID" value="NC2G0265040"/>
</dbReference>
<dbReference type="PANTHER" id="PTHR37240:SF1">
    <property type="entry name" value="PREPROTEIN TRANSLOCASE SUBUNIT SECE1"/>
    <property type="match status" value="1"/>
</dbReference>
<dbReference type="PANTHER" id="PTHR37240">
    <property type="entry name" value="PREPROTEIN TRANSLOCASE SUBUNIT SECE1"/>
    <property type="match status" value="1"/>
</dbReference>
<dbReference type="InterPro" id="IPR055330">
    <property type="entry name" value="SECE1-like"/>
</dbReference>
<gene>
    <name evidence="3" type="ORF">NYM_LOCUS13761</name>
</gene>
<organism evidence="3">
    <name type="scientific">Nymphaea colorata</name>
    <name type="common">pocket water lily</name>
    <dbReference type="NCBI Taxonomy" id="210225"/>
    <lineage>
        <taxon>Eukaryota</taxon>
        <taxon>Viridiplantae</taxon>
        <taxon>Streptophyta</taxon>
        <taxon>Embryophyta</taxon>
        <taxon>Tracheophyta</taxon>
        <taxon>Spermatophyta</taxon>
        <taxon>Magnoliopsida</taxon>
        <taxon>Nymphaeales</taxon>
        <taxon>Nymphaeaceae</taxon>
        <taxon>Nymphaea</taxon>
    </lineage>
</organism>
<proteinExistence type="predicted"/>
<feature type="region of interest" description="Disordered" evidence="1">
    <location>
        <begin position="1"/>
        <end position="92"/>
    </location>
</feature>
<sequence>MEGEERRKGRGRRKKGRKEKGKRVEEEGKGGGGRGRRKGKEAEEEEEGGGRERRRRKKGREGGGRGRRKKGREGERKEAEPPTVLDKKEGSATGETLAGVLEEIRMIKWPDFGKVLGKTGVVLSVIAGSSVVLLTVNAVFAELSSDFLPPPSLPPPHSLPFPSSSSSLPFPSLPFPSSSSSFPSLPFFHFHQTTKFRSRKIFPT</sequence>
<feature type="compositionally biased region" description="Basic and acidic residues" evidence="1">
    <location>
        <begin position="72"/>
        <end position="90"/>
    </location>
</feature>